<feature type="region of interest" description="Disordered" evidence="1">
    <location>
        <begin position="22"/>
        <end position="57"/>
    </location>
</feature>
<comment type="caution">
    <text evidence="2">The sequence shown here is derived from an EMBL/GenBank/DDBJ whole genome shotgun (WGS) entry which is preliminary data.</text>
</comment>
<dbReference type="EMBL" id="JACTNZ010000006">
    <property type="protein sequence ID" value="KAG5544268.1"/>
    <property type="molecule type" value="Genomic_DNA"/>
</dbReference>
<evidence type="ECO:0000313" key="3">
    <source>
        <dbReference type="Proteomes" id="UP000823749"/>
    </source>
</evidence>
<evidence type="ECO:0000313" key="2">
    <source>
        <dbReference type="EMBL" id="KAG5544268.1"/>
    </source>
</evidence>
<gene>
    <name evidence="2" type="ORF">RHGRI_016874</name>
</gene>
<evidence type="ECO:0000256" key="1">
    <source>
        <dbReference type="SAM" id="MobiDB-lite"/>
    </source>
</evidence>
<feature type="compositionally biased region" description="Pro residues" evidence="1">
    <location>
        <begin position="43"/>
        <end position="57"/>
    </location>
</feature>
<dbReference type="Proteomes" id="UP000823749">
    <property type="component" value="Chromosome 6"/>
</dbReference>
<dbReference type="AlphaFoldDB" id="A0AAV6JVP1"/>
<reference evidence="2 3" key="1">
    <citation type="submission" date="2020-08" db="EMBL/GenBank/DDBJ databases">
        <title>Plant Genome Project.</title>
        <authorList>
            <person name="Zhang R.-G."/>
        </authorList>
    </citation>
    <scope>NUCLEOTIDE SEQUENCE [LARGE SCALE GENOMIC DNA]</scope>
    <source>
        <strain evidence="2">WSP0</strain>
        <tissue evidence="2">Leaf</tissue>
    </source>
</reference>
<accession>A0AAV6JVP1</accession>
<proteinExistence type="predicted"/>
<organism evidence="2 3">
    <name type="scientific">Rhododendron griersonianum</name>
    <dbReference type="NCBI Taxonomy" id="479676"/>
    <lineage>
        <taxon>Eukaryota</taxon>
        <taxon>Viridiplantae</taxon>
        <taxon>Streptophyta</taxon>
        <taxon>Embryophyta</taxon>
        <taxon>Tracheophyta</taxon>
        <taxon>Spermatophyta</taxon>
        <taxon>Magnoliopsida</taxon>
        <taxon>eudicotyledons</taxon>
        <taxon>Gunneridae</taxon>
        <taxon>Pentapetalae</taxon>
        <taxon>asterids</taxon>
        <taxon>Ericales</taxon>
        <taxon>Ericaceae</taxon>
        <taxon>Ericoideae</taxon>
        <taxon>Rhodoreae</taxon>
        <taxon>Rhododendron</taxon>
    </lineage>
</organism>
<keyword evidence="3" id="KW-1185">Reference proteome</keyword>
<sequence length="105" mass="12213">MYKNYLISRHLLIPLVLKKKSTVSSSLAPLPRRRRPRRLLLPPRRPPPKPPPQPPPFCRSRLEDCLRRLVGYVLDGGADDEDLEALWLQSQLMVTMTTFTRGRDR</sequence>
<name>A0AAV6JVP1_9ERIC</name>
<protein>
    <submittedName>
        <fullName evidence="2">Uncharacterized protein</fullName>
    </submittedName>
</protein>